<dbReference type="Gene3D" id="1.10.10.10">
    <property type="entry name" value="Winged helix-like DNA-binding domain superfamily/Winged helix DNA-binding domain"/>
    <property type="match status" value="1"/>
</dbReference>
<comment type="caution">
    <text evidence="5">The sequence shown here is derived from an EMBL/GenBank/DDBJ whole genome shotgun (WGS) entry which is preliminary data.</text>
</comment>
<accession>B9XMK6</accession>
<sequence>MKKIPRISETEWVVMKVVWGQSPCSASHIIEVLNQRDAAWHPKTVKAFLNRLVKKKALGFKLEGRAYLYHPLVQQAECAEAASVSFLDRVFGGSLKPMLAHFVARKRLSREEIRELKKLLEDQE</sequence>
<evidence type="ECO:0000313" key="6">
    <source>
        <dbReference type="Proteomes" id="UP000003688"/>
    </source>
</evidence>
<dbReference type="InterPro" id="IPR005650">
    <property type="entry name" value="BlaI_family"/>
</dbReference>
<dbReference type="Pfam" id="PF03965">
    <property type="entry name" value="Penicillinase_R"/>
    <property type="match status" value="1"/>
</dbReference>
<dbReference type="Gene3D" id="1.10.4040.10">
    <property type="entry name" value="Penicillinase repressor domain"/>
    <property type="match status" value="1"/>
</dbReference>
<dbReference type="EMBL" id="ABOX02000035">
    <property type="protein sequence ID" value="EEF58905.1"/>
    <property type="molecule type" value="Genomic_DNA"/>
</dbReference>
<keyword evidence="6" id="KW-1185">Reference proteome</keyword>
<evidence type="ECO:0000256" key="2">
    <source>
        <dbReference type="ARBA" id="ARBA00023015"/>
    </source>
</evidence>
<dbReference type="PIRSF" id="PIRSF019455">
    <property type="entry name" value="CopR_AtkY"/>
    <property type="match status" value="1"/>
</dbReference>
<keyword evidence="2" id="KW-0805">Transcription regulation</keyword>
<dbReference type="OrthoDB" id="9795583at2"/>
<evidence type="ECO:0000313" key="5">
    <source>
        <dbReference type="EMBL" id="EEF58905.1"/>
    </source>
</evidence>
<evidence type="ECO:0000256" key="3">
    <source>
        <dbReference type="ARBA" id="ARBA00023125"/>
    </source>
</evidence>
<proteinExistence type="inferred from homology"/>
<dbReference type="STRING" id="320771.Cflav_PD2907"/>
<keyword evidence="4" id="KW-0804">Transcription</keyword>
<comment type="similarity">
    <text evidence="1">Belongs to the BlaI transcriptional regulatory family.</text>
</comment>
<dbReference type="Proteomes" id="UP000003688">
    <property type="component" value="Unassembled WGS sequence"/>
</dbReference>
<protein>
    <submittedName>
        <fullName evidence="5">Transcriptional repressor, CopY family</fullName>
    </submittedName>
</protein>
<evidence type="ECO:0000256" key="4">
    <source>
        <dbReference type="ARBA" id="ARBA00023163"/>
    </source>
</evidence>
<dbReference type="RefSeq" id="WP_007417045.1">
    <property type="nucleotide sequence ID" value="NZ_ABOX02000035.1"/>
</dbReference>
<organism evidence="5 6">
    <name type="scientific">Pedosphaera parvula (strain Ellin514)</name>
    <dbReference type="NCBI Taxonomy" id="320771"/>
    <lineage>
        <taxon>Bacteria</taxon>
        <taxon>Pseudomonadati</taxon>
        <taxon>Verrucomicrobiota</taxon>
        <taxon>Pedosphaerae</taxon>
        <taxon>Pedosphaerales</taxon>
        <taxon>Pedosphaeraceae</taxon>
        <taxon>Pedosphaera</taxon>
    </lineage>
</organism>
<dbReference type="InterPro" id="IPR036388">
    <property type="entry name" value="WH-like_DNA-bd_sf"/>
</dbReference>
<keyword evidence="3" id="KW-0238">DNA-binding</keyword>
<name>B9XMK6_PEDPL</name>
<evidence type="ECO:0000256" key="1">
    <source>
        <dbReference type="ARBA" id="ARBA00011046"/>
    </source>
</evidence>
<dbReference type="AlphaFoldDB" id="B9XMK6"/>
<dbReference type="GO" id="GO:0003677">
    <property type="term" value="F:DNA binding"/>
    <property type="evidence" value="ECO:0007669"/>
    <property type="project" value="UniProtKB-KW"/>
</dbReference>
<gene>
    <name evidence="5" type="ORF">Cflav_PD2907</name>
</gene>
<reference evidence="5 6" key="1">
    <citation type="journal article" date="2011" name="J. Bacteriol.">
        <title>Genome sequence of 'Pedosphaera parvula' Ellin514, an aerobic Verrucomicrobial isolate from pasture soil.</title>
        <authorList>
            <person name="Kant R."/>
            <person name="van Passel M.W."/>
            <person name="Sangwan P."/>
            <person name="Palva A."/>
            <person name="Lucas S."/>
            <person name="Copeland A."/>
            <person name="Lapidus A."/>
            <person name="Glavina Del Rio T."/>
            <person name="Dalin E."/>
            <person name="Tice H."/>
            <person name="Bruce D."/>
            <person name="Goodwin L."/>
            <person name="Pitluck S."/>
            <person name="Chertkov O."/>
            <person name="Larimer F.W."/>
            <person name="Land M.L."/>
            <person name="Hauser L."/>
            <person name="Brettin T.S."/>
            <person name="Detter J.C."/>
            <person name="Han S."/>
            <person name="de Vos W.M."/>
            <person name="Janssen P.H."/>
            <person name="Smidt H."/>
        </authorList>
    </citation>
    <scope>NUCLEOTIDE SEQUENCE [LARGE SCALE GENOMIC DNA]</scope>
    <source>
        <strain evidence="5 6">Ellin514</strain>
    </source>
</reference>
<dbReference type="GO" id="GO:0045892">
    <property type="term" value="P:negative regulation of DNA-templated transcription"/>
    <property type="evidence" value="ECO:0007669"/>
    <property type="project" value="InterPro"/>
</dbReference>
<dbReference type="InterPro" id="IPR036390">
    <property type="entry name" value="WH_DNA-bd_sf"/>
</dbReference>
<dbReference type="SUPFAM" id="SSF46785">
    <property type="entry name" value="Winged helix' DNA-binding domain"/>
    <property type="match status" value="1"/>
</dbReference>